<dbReference type="Gene3D" id="3.90.76.10">
    <property type="entry name" value="Dipeptide-binding Protein, Domain 1"/>
    <property type="match status" value="1"/>
</dbReference>
<evidence type="ECO:0000313" key="6">
    <source>
        <dbReference type="EMBL" id="MDT1064162.1"/>
    </source>
</evidence>
<dbReference type="PANTHER" id="PTHR30290">
    <property type="entry name" value="PERIPLASMIC BINDING COMPONENT OF ABC TRANSPORTER"/>
    <property type="match status" value="1"/>
</dbReference>
<dbReference type="InterPro" id="IPR023765">
    <property type="entry name" value="SBP_5_CS"/>
</dbReference>
<dbReference type="Gene3D" id="3.10.105.10">
    <property type="entry name" value="Dipeptide-binding Protein, Domain 3"/>
    <property type="match status" value="1"/>
</dbReference>
<gene>
    <name evidence="6" type="ORF">RM190_20030</name>
</gene>
<dbReference type="PIRSF" id="PIRSF002741">
    <property type="entry name" value="MppA"/>
    <property type="match status" value="1"/>
</dbReference>
<dbReference type="InterPro" id="IPR039424">
    <property type="entry name" value="SBP_5"/>
</dbReference>
<dbReference type="InterPro" id="IPR030678">
    <property type="entry name" value="Peptide/Ni-bd"/>
</dbReference>
<dbReference type="EMBL" id="JAVRQI010000018">
    <property type="protein sequence ID" value="MDT1064162.1"/>
    <property type="molecule type" value="Genomic_DNA"/>
</dbReference>
<name>A0ABU3EK58_9RHOB</name>
<comment type="subcellular location">
    <subcellularLocation>
        <location evidence="1">Periplasm</location>
    </subcellularLocation>
</comment>
<dbReference type="PROSITE" id="PS01040">
    <property type="entry name" value="SBP_BACTERIAL_5"/>
    <property type="match status" value="1"/>
</dbReference>
<evidence type="ECO:0000313" key="7">
    <source>
        <dbReference type="Proteomes" id="UP001251085"/>
    </source>
</evidence>
<dbReference type="RefSeq" id="WP_311761250.1">
    <property type="nucleotide sequence ID" value="NZ_JAVRQI010000018.1"/>
</dbReference>
<sequence length="533" mass="58386">MTVTLRLKLPLFALTCAIALGAGGAMAKDFIYCSEGAPEGFDPALYSTNSTWDASAQTVYDGLTRYKRGTSDIEPALAESWDVSADNREYTFHLRKGVKFHTTPDFTPTRDFNADDVIFSFERQMSKDGPWAEYAGASGWQMFDAMGMPDAIKEIVKIDDQTVKFVLNAPDASFLAAMALNFGAVLSKEYADALSASGKQVELNQKPVGTGPFAFVAYQQDAAIRYRANADWWDGKPPIDNLVFAITQDPTVRITRLKAGECLMAAYPAPAEVPALKADKSLNVMEAPGLNIAFMAFNTQVAPWDRPEVRRAVAMAINRPALVDAVYQGMGQVAETPLPPTIWGYNDQLAPYPYDPAAAKAALEAAGVKDAKLNIWAIPVSRSYMPNGRRAAEMIQADLAQVGITGEIVSYEWGEYLKRVRALDRDGFAMSGGSSDSADPDNLLGFFLNCPSSSGNTAYWCNAEVQDLLKSARAETQQDKRAEMYERIQQIVHDEAPVLPLANSRVVLPMSTKVKNYVMDPLGAHRFDKVDLE</sequence>
<evidence type="ECO:0000256" key="4">
    <source>
        <dbReference type="SAM" id="SignalP"/>
    </source>
</evidence>
<comment type="similarity">
    <text evidence="2">Belongs to the bacterial solute-binding protein 5 family.</text>
</comment>
<dbReference type="Pfam" id="PF00496">
    <property type="entry name" value="SBP_bac_5"/>
    <property type="match status" value="1"/>
</dbReference>
<proteinExistence type="inferred from homology"/>
<comment type="caution">
    <text evidence="6">The sequence shown here is derived from an EMBL/GenBank/DDBJ whole genome shotgun (WGS) entry which is preliminary data.</text>
</comment>
<dbReference type="CDD" id="cd08493">
    <property type="entry name" value="PBP2_DppA_like"/>
    <property type="match status" value="1"/>
</dbReference>
<accession>A0ABU3EK58</accession>
<feature type="signal peptide" evidence="4">
    <location>
        <begin position="1"/>
        <end position="27"/>
    </location>
</feature>
<keyword evidence="7" id="KW-1185">Reference proteome</keyword>
<evidence type="ECO:0000259" key="5">
    <source>
        <dbReference type="Pfam" id="PF00496"/>
    </source>
</evidence>
<dbReference type="SUPFAM" id="SSF53850">
    <property type="entry name" value="Periplasmic binding protein-like II"/>
    <property type="match status" value="1"/>
</dbReference>
<protein>
    <submittedName>
        <fullName evidence="6">ABC transporter substrate-binding protein</fullName>
    </submittedName>
</protein>
<keyword evidence="3 4" id="KW-0732">Signal</keyword>
<reference evidence="7" key="1">
    <citation type="submission" date="2023-07" db="EMBL/GenBank/DDBJ databases">
        <title>Characterization of two Paracoccaceae strains isolated from Phycosphere and proposal of Xinfangfangia lacusdiani sp. nov.</title>
        <authorList>
            <person name="Deng Y."/>
            <person name="Zhang Y.Q."/>
        </authorList>
    </citation>
    <scope>NUCLEOTIDE SEQUENCE [LARGE SCALE GENOMIC DNA]</scope>
    <source>
        <strain evidence="7">CPCC 101403</strain>
    </source>
</reference>
<evidence type="ECO:0000256" key="3">
    <source>
        <dbReference type="ARBA" id="ARBA00022729"/>
    </source>
</evidence>
<feature type="domain" description="Solute-binding protein family 5" evidence="5">
    <location>
        <begin position="73"/>
        <end position="452"/>
    </location>
</feature>
<dbReference type="InterPro" id="IPR000914">
    <property type="entry name" value="SBP_5_dom"/>
</dbReference>
<organism evidence="6 7">
    <name type="scientific">Paracoccus broussonetiae</name>
    <dbReference type="NCBI Taxonomy" id="3075834"/>
    <lineage>
        <taxon>Bacteria</taxon>
        <taxon>Pseudomonadati</taxon>
        <taxon>Pseudomonadota</taxon>
        <taxon>Alphaproteobacteria</taxon>
        <taxon>Rhodobacterales</taxon>
        <taxon>Paracoccaceae</taxon>
        <taxon>Paracoccus</taxon>
    </lineage>
</organism>
<dbReference type="Proteomes" id="UP001251085">
    <property type="component" value="Unassembled WGS sequence"/>
</dbReference>
<dbReference type="PANTHER" id="PTHR30290:SF38">
    <property type="entry name" value="D,D-DIPEPTIDE-BINDING PERIPLASMIC PROTEIN DDPA-RELATED"/>
    <property type="match status" value="1"/>
</dbReference>
<evidence type="ECO:0000256" key="2">
    <source>
        <dbReference type="ARBA" id="ARBA00005695"/>
    </source>
</evidence>
<dbReference type="Gene3D" id="3.40.190.10">
    <property type="entry name" value="Periplasmic binding protein-like II"/>
    <property type="match status" value="1"/>
</dbReference>
<evidence type="ECO:0000256" key="1">
    <source>
        <dbReference type="ARBA" id="ARBA00004418"/>
    </source>
</evidence>
<feature type="chain" id="PRO_5047494452" evidence="4">
    <location>
        <begin position="28"/>
        <end position="533"/>
    </location>
</feature>